<sequence length="88" mass="9413">MGTGAVTKPTVSQLRHHHCTFLTSPQPDPENPPSHAPGSSNPGHLGHASRTPARSSRLPLPHHPILAPKPSTCPNGQQTAQKCRKSRH</sequence>
<name>A0A1Y1ZPT1_9PLEO</name>
<accession>A0A1Y1ZPT1</accession>
<dbReference type="AlphaFoldDB" id="A0A1Y1ZPT1"/>
<feature type="compositionally biased region" description="Polar residues" evidence="1">
    <location>
        <begin position="72"/>
        <end position="81"/>
    </location>
</feature>
<organism evidence="2 3">
    <name type="scientific">Clohesyomyces aquaticus</name>
    <dbReference type="NCBI Taxonomy" id="1231657"/>
    <lineage>
        <taxon>Eukaryota</taxon>
        <taxon>Fungi</taxon>
        <taxon>Dikarya</taxon>
        <taxon>Ascomycota</taxon>
        <taxon>Pezizomycotina</taxon>
        <taxon>Dothideomycetes</taxon>
        <taxon>Pleosporomycetidae</taxon>
        <taxon>Pleosporales</taxon>
        <taxon>Lindgomycetaceae</taxon>
        <taxon>Clohesyomyces</taxon>
    </lineage>
</organism>
<evidence type="ECO:0000256" key="1">
    <source>
        <dbReference type="SAM" id="MobiDB-lite"/>
    </source>
</evidence>
<keyword evidence="3" id="KW-1185">Reference proteome</keyword>
<comment type="caution">
    <text evidence="2">The sequence shown here is derived from an EMBL/GenBank/DDBJ whole genome shotgun (WGS) entry which is preliminary data.</text>
</comment>
<dbReference type="Proteomes" id="UP000193144">
    <property type="component" value="Unassembled WGS sequence"/>
</dbReference>
<feature type="compositionally biased region" description="Pro residues" evidence="1">
    <location>
        <begin position="26"/>
        <end position="35"/>
    </location>
</feature>
<gene>
    <name evidence="2" type="ORF">BCR34DRAFT_306718</name>
</gene>
<evidence type="ECO:0000313" key="3">
    <source>
        <dbReference type="Proteomes" id="UP000193144"/>
    </source>
</evidence>
<feature type="region of interest" description="Disordered" evidence="1">
    <location>
        <begin position="1"/>
        <end position="88"/>
    </location>
</feature>
<evidence type="ECO:0000313" key="2">
    <source>
        <dbReference type="EMBL" id="ORY12261.1"/>
    </source>
</evidence>
<dbReference type="EMBL" id="MCFA01000053">
    <property type="protein sequence ID" value="ORY12261.1"/>
    <property type="molecule type" value="Genomic_DNA"/>
</dbReference>
<reference evidence="2 3" key="1">
    <citation type="submission" date="2016-07" db="EMBL/GenBank/DDBJ databases">
        <title>Pervasive Adenine N6-methylation of Active Genes in Fungi.</title>
        <authorList>
            <consortium name="DOE Joint Genome Institute"/>
            <person name="Mondo S.J."/>
            <person name="Dannebaum R.O."/>
            <person name="Kuo R.C."/>
            <person name="Labutti K."/>
            <person name="Haridas S."/>
            <person name="Kuo A."/>
            <person name="Salamov A."/>
            <person name="Ahrendt S.R."/>
            <person name="Lipzen A."/>
            <person name="Sullivan W."/>
            <person name="Andreopoulos W.B."/>
            <person name="Clum A."/>
            <person name="Lindquist E."/>
            <person name="Daum C."/>
            <person name="Ramamoorthy G.K."/>
            <person name="Gryganskyi A."/>
            <person name="Culley D."/>
            <person name="Magnuson J.K."/>
            <person name="James T.Y."/>
            <person name="O'Malley M.A."/>
            <person name="Stajich J.E."/>
            <person name="Spatafora J.W."/>
            <person name="Visel A."/>
            <person name="Grigoriev I.V."/>
        </authorList>
    </citation>
    <scope>NUCLEOTIDE SEQUENCE [LARGE SCALE GENOMIC DNA]</scope>
    <source>
        <strain evidence="2 3">CBS 115471</strain>
    </source>
</reference>
<protein>
    <submittedName>
        <fullName evidence="2">Uncharacterized protein</fullName>
    </submittedName>
</protein>
<proteinExistence type="predicted"/>